<keyword evidence="6" id="KW-1003">Cell membrane</keyword>
<feature type="transmembrane region" description="Helical" evidence="6">
    <location>
        <begin position="271"/>
        <end position="290"/>
    </location>
</feature>
<protein>
    <recommendedName>
        <fullName evidence="6">Bestrophin homolog</fullName>
    </recommendedName>
</protein>
<dbReference type="EMBL" id="JAKROA010000004">
    <property type="protein sequence ID" value="KAL5108003.1"/>
    <property type="molecule type" value="Genomic_DNA"/>
</dbReference>
<dbReference type="InterPro" id="IPR021134">
    <property type="entry name" value="Bestrophin-like"/>
</dbReference>
<dbReference type="PANTHER" id="PTHR10736">
    <property type="entry name" value="BESTROPHIN"/>
    <property type="match status" value="1"/>
</dbReference>
<keyword evidence="3 6" id="KW-1133">Transmembrane helix</keyword>
<evidence type="ECO:0000313" key="7">
    <source>
        <dbReference type="EMBL" id="KAL5108003.1"/>
    </source>
</evidence>
<keyword evidence="2 6" id="KW-0812">Transmembrane</keyword>
<accession>A0ABR4QDZ3</accession>
<dbReference type="InterPro" id="IPR000615">
    <property type="entry name" value="Bestrophin"/>
</dbReference>
<comment type="subcellular location">
    <subcellularLocation>
        <location evidence="6">Cell membrane</location>
        <topology evidence="6">Multi-pass membrane protein</topology>
    </subcellularLocation>
    <subcellularLocation>
        <location evidence="1">Membrane</location>
    </subcellularLocation>
</comment>
<feature type="transmembrane region" description="Helical" evidence="6">
    <location>
        <begin position="28"/>
        <end position="50"/>
    </location>
</feature>
<keyword evidence="8" id="KW-1185">Reference proteome</keyword>
<evidence type="ECO:0000256" key="3">
    <source>
        <dbReference type="ARBA" id="ARBA00022989"/>
    </source>
</evidence>
<keyword evidence="6" id="KW-0406">Ion transport</keyword>
<evidence type="ECO:0000256" key="4">
    <source>
        <dbReference type="ARBA" id="ARBA00023136"/>
    </source>
</evidence>
<evidence type="ECO:0000313" key="8">
    <source>
        <dbReference type="Proteomes" id="UP001651158"/>
    </source>
</evidence>
<keyword evidence="6" id="KW-0869">Chloride channel</keyword>
<evidence type="ECO:0000256" key="1">
    <source>
        <dbReference type="ARBA" id="ARBA00004370"/>
    </source>
</evidence>
<gene>
    <name evidence="7" type="ORF">TcWFU_007651</name>
</gene>
<organism evidence="7 8">
    <name type="scientific">Taenia crassiceps</name>
    <dbReference type="NCBI Taxonomy" id="6207"/>
    <lineage>
        <taxon>Eukaryota</taxon>
        <taxon>Metazoa</taxon>
        <taxon>Spiralia</taxon>
        <taxon>Lophotrochozoa</taxon>
        <taxon>Platyhelminthes</taxon>
        <taxon>Cestoda</taxon>
        <taxon>Eucestoda</taxon>
        <taxon>Cyclophyllidea</taxon>
        <taxon>Taeniidae</taxon>
        <taxon>Taenia</taxon>
    </lineage>
</organism>
<dbReference type="Pfam" id="PF01062">
    <property type="entry name" value="Bestrophin"/>
    <property type="match status" value="1"/>
</dbReference>
<sequence>MSIPYSWKIATNSPKAFLRLLIRWKGTIYRYILFEFCVFLLIYGITSLTYRHLMSEGSKRIFEHYCLYCNRNGRLIPIGLVLGFYVDVVVKRWWEQFRLIPWPDEMTMMLSAYVVDDSKIARQKMKTVLRYINLSYILAFRSICSRVQKRYPADQSLLANGIITSNELKQLYRSTPNNRGAWYAAPIFWAGQLILELRAAGLISSDRGVELLFKKIQNFRSKIARLRIYDMLNIPLGFTHVGTLTIYSYVIASIFSWQFLDVKQHYAHRLVDLYVPVFGILRLIFFVGWLKVAEALINPFGEDADDFAVDEYIKRNLQITNFLIEKLHEEAPPLYNGVILSKNGTTGEMMRKGANLFIGSCAHTAADNDNSGSTRNVGIHRTVSRASLSSTISPLLWRTFAAGDFTHPQKYIPEL</sequence>
<keyword evidence="6" id="KW-0813">Transport</keyword>
<name>A0ABR4QDZ3_9CEST</name>
<comment type="similarity">
    <text evidence="5 6">Belongs to the anion channel-forming bestrophin (TC 1.A.46) family. Calcium-sensitive chloride channel subfamily.</text>
</comment>
<keyword evidence="6" id="KW-0868">Chloride</keyword>
<dbReference type="Proteomes" id="UP001651158">
    <property type="component" value="Unassembled WGS sequence"/>
</dbReference>
<dbReference type="PANTHER" id="PTHR10736:SF55">
    <property type="entry name" value="BESTROPHIN-4"/>
    <property type="match status" value="1"/>
</dbReference>
<keyword evidence="6" id="KW-0407">Ion channel</keyword>
<comment type="function">
    <text evidence="6">Forms chloride channels.</text>
</comment>
<keyword evidence="4 6" id="KW-0472">Membrane</keyword>
<evidence type="ECO:0000256" key="5">
    <source>
        <dbReference type="ARBA" id="ARBA00034769"/>
    </source>
</evidence>
<comment type="caution">
    <text evidence="7">The sequence shown here is derived from an EMBL/GenBank/DDBJ whole genome shotgun (WGS) entry which is preliminary data.</text>
</comment>
<evidence type="ECO:0000256" key="2">
    <source>
        <dbReference type="ARBA" id="ARBA00022692"/>
    </source>
</evidence>
<proteinExistence type="inferred from homology"/>
<reference evidence="7 8" key="1">
    <citation type="journal article" date="2022" name="Front. Cell. Infect. Microbiol.">
        <title>The Genomes of Two Strains of Taenia crassiceps the Animal Model for the Study of Human Cysticercosis.</title>
        <authorList>
            <person name="Bobes R.J."/>
            <person name="Estrada K."/>
            <person name="Rios-Valencia D.G."/>
            <person name="Calderon-Gallegos A."/>
            <person name="de la Torre P."/>
            <person name="Carrero J.C."/>
            <person name="Sanchez-Flores A."/>
            <person name="Laclette J.P."/>
        </authorList>
    </citation>
    <scope>NUCLEOTIDE SEQUENCE [LARGE SCALE GENOMIC DNA]</scope>
    <source>
        <strain evidence="7">WFUcys</strain>
    </source>
</reference>
<evidence type="ECO:0000256" key="6">
    <source>
        <dbReference type="RuleBase" id="RU363126"/>
    </source>
</evidence>
<feature type="transmembrane region" description="Helical" evidence="6">
    <location>
        <begin position="232"/>
        <end position="259"/>
    </location>
</feature>